<dbReference type="Proteomes" id="UP001585080">
    <property type="component" value="Unassembled WGS sequence"/>
</dbReference>
<sequence length="51" mass="5502">MSESMDGARWRAARRAVLDHLLRLLADSPLGETLVLRGGMVTPAWVGAAAR</sequence>
<evidence type="ECO:0000313" key="2">
    <source>
        <dbReference type="Proteomes" id="UP001585080"/>
    </source>
</evidence>
<name>A0ABV5EEC0_9ACTN</name>
<keyword evidence="2" id="KW-1185">Reference proteome</keyword>
<dbReference type="RefSeq" id="WP_376733844.1">
    <property type="nucleotide sequence ID" value="NZ_JAYMRP010000018.1"/>
</dbReference>
<gene>
    <name evidence="1" type="ORF">VSS16_21140</name>
</gene>
<organism evidence="1 2">
    <name type="scientific">Streptomyces broussonetiae</name>
    <dbReference type="NCBI Taxonomy" id="2686304"/>
    <lineage>
        <taxon>Bacteria</taxon>
        <taxon>Bacillati</taxon>
        <taxon>Actinomycetota</taxon>
        <taxon>Actinomycetes</taxon>
        <taxon>Kitasatosporales</taxon>
        <taxon>Streptomycetaceae</taxon>
        <taxon>Streptomyces</taxon>
    </lineage>
</organism>
<dbReference type="EMBL" id="JAYMRP010000018">
    <property type="protein sequence ID" value="MFB8775209.1"/>
    <property type="molecule type" value="Genomic_DNA"/>
</dbReference>
<evidence type="ECO:0000313" key="1">
    <source>
        <dbReference type="EMBL" id="MFB8775209.1"/>
    </source>
</evidence>
<reference evidence="1 2" key="1">
    <citation type="submission" date="2024-01" db="EMBL/GenBank/DDBJ databases">
        <title>Genome mining of biosynthetic gene clusters to explore secondary metabolites of Streptomyces sp.</title>
        <authorList>
            <person name="Baig A."/>
            <person name="Ajitkumar Shintre N."/>
            <person name="Kumar H."/>
            <person name="Anbarasu A."/>
            <person name="Ramaiah S."/>
        </authorList>
    </citation>
    <scope>NUCLEOTIDE SEQUENCE [LARGE SCALE GENOMIC DNA]</scope>
    <source>
        <strain evidence="1 2">A57</strain>
    </source>
</reference>
<accession>A0ABV5EEC0</accession>
<comment type="caution">
    <text evidence="1">The sequence shown here is derived from an EMBL/GenBank/DDBJ whole genome shotgun (WGS) entry which is preliminary data.</text>
</comment>
<protein>
    <submittedName>
        <fullName evidence="1">Uncharacterized protein</fullName>
    </submittedName>
</protein>
<proteinExistence type="predicted"/>